<organism evidence="1">
    <name type="scientific">Rhizophora mucronata</name>
    <name type="common">Asiatic mangrove</name>
    <dbReference type="NCBI Taxonomy" id="61149"/>
    <lineage>
        <taxon>Eukaryota</taxon>
        <taxon>Viridiplantae</taxon>
        <taxon>Streptophyta</taxon>
        <taxon>Embryophyta</taxon>
        <taxon>Tracheophyta</taxon>
        <taxon>Spermatophyta</taxon>
        <taxon>Magnoliopsida</taxon>
        <taxon>eudicotyledons</taxon>
        <taxon>Gunneridae</taxon>
        <taxon>Pentapetalae</taxon>
        <taxon>rosids</taxon>
        <taxon>fabids</taxon>
        <taxon>Malpighiales</taxon>
        <taxon>Rhizophoraceae</taxon>
        <taxon>Rhizophora</taxon>
    </lineage>
</organism>
<sequence length="26" mass="2996">MLLMDTLRCLMFASFVQFFFLGGGHI</sequence>
<accession>A0A2P2LSL7</accession>
<protein>
    <submittedName>
        <fullName evidence="1">Uncharacterized protein MANES_03G128200</fullName>
    </submittedName>
</protein>
<proteinExistence type="predicted"/>
<name>A0A2P2LSL7_RHIMU</name>
<evidence type="ECO:0000313" key="1">
    <source>
        <dbReference type="EMBL" id="MBX20966.1"/>
    </source>
</evidence>
<dbReference type="EMBL" id="GGEC01040482">
    <property type="protein sequence ID" value="MBX20966.1"/>
    <property type="molecule type" value="Transcribed_RNA"/>
</dbReference>
<dbReference type="AlphaFoldDB" id="A0A2P2LSL7"/>
<reference evidence="1" key="1">
    <citation type="submission" date="2018-02" db="EMBL/GenBank/DDBJ databases">
        <title>Rhizophora mucronata_Transcriptome.</title>
        <authorList>
            <person name="Meera S.P."/>
            <person name="Sreeshan A."/>
            <person name="Augustine A."/>
        </authorList>
    </citation>
    <scope>NUCLEOTIDE SEQUENCE</scope>
    <source>
        <tissue evidence="1">Leaf</tissue>
    </source>
</reference>